<keyword evidence="13 17" id="KW-0472">Membrane</keyword>
<protein>
    <recommendedName>
        <fullName evidence="6">dolichyl-diphosphooligosaccharide--protein glycotransferase</fullName>
        <ecNumber evidence="6">2.4.99.18</ecNumber>
    </recommendedName>
</protein>
<evidence type="ECO:0000256" key="13">
    <source>
        <dbReference type="ARBA" id="ARBA00023136"/>
    </source>
</evidence>
<dbReference type="PANTHER" id="PTHR13872:SF1">
    <property type="entry name" value="DOLICHYL-DIPHOSPHOOLIGOSACCHARIDE--PROTEIN GLYCOSYLTRANSFERASE SUBUNIT STT3B"/>
    <property type="match status" value="1"/>
</dbReference>
<name>A0AAD2G9M8_9STRA</name>
<comment type="catalytic activity">
    <reaction evidence="15">
        <text>a di-trans,poly-cis-dolichyl diphosphooligosaccharide + L-asparaginyl-[protein] = N(4)-(oligosaccharide-(1-&gt;4)-N-acetyl-beta-D-glucosaminyl-(1-&gt;4)-N-acetyl-beta-D-glucosaminyl)-L-asparaginyl-[protein] + a di-trans,poly-cis-dolichyl diphosphate + H(+)</text>
        <dbReference type="Rhea" id="RHEA:22980"/>
        <dbReference type="Rhea" id="RHEA-COMP:12804"/>
        <dbReference type="Rhea" id="RHEA-COMP:12805"/>
        <dbReference type="Rhea" id="RHEA-COMP:19506"/>
        <dbReference type="Rhea" id="RHEA-COMP:19509"/>
        <dbReference type="ChEBI" id="CHEBI:15378"/>
        <dbReference type="ChEBI" id="CHEBI:50347"/>
        <dbReference type="ChEBI" id="CHEBI:57497"/>
        <dbReference type="ChEBI" id="CHEBI:57570"/>
        <dbReference type="ChEBI" id="CHEBI:132529"/>
        <dbReference type="EC" id="2.4.99.18"/>
    </reaction>
</comment>
<feature type="transmembrane region" description="Helical" evidence="17">
    <location>
        <begin position="116"/>
        <end position="137"/>
    </location>
</feature>
<evidence type="ECO:0000259" key="18">
    <source>
        <dbReference type="Pfam" id="PF02516"/>
    </source>
</evidence>
<dbReference type="EC" id="2.4.99.18" evidence="6"/>
<keyword evidence="11" id="KW-0460">Magnesium</keyword>
<feature type="region of interest" description="Disordered" evidence="16">
    <location>
        <begin position="828"/>
        <end position="852"/>
    </location>
</feature>
<evidence type="ECO:0000256" key="12">
    <source>
        <dbReference type="ARBA" id="ARBA00022989"/>
    </source>
</evidence>
<dbReference type="InterPro" id="IPR048999">
    <property type="entry name" value="STT3-PglB_core"/>
</dbReference>
<evidence type="ECO:0000256" key="14">
    <source>
        <dbReference type="ARBA" id="ARBA00023211"/>
    </source>
</evidence>
<evidence type="ECO:0000259" key="19">
    <source>
        <dbReference type="Pfam" id="PF21436"/>
    </source>
</evidence>
<feature type="region of interest" description="Disordered" evidence="16">
    <location>
        <begin position="923"/>
        <end position="945"/>
    </location>
</feature>
<comment type="similarity">
    <text evidence="5">Belongs to the STT3 family.</text>
</comment>
<keyword evidence="12 17" id="KW-1133">Transmembrane helix</keyword>
<proteinExistence type="inferred from homology"/>
<feature type="transmembrane region" description="Helical" evidence="17">
    <location>
        <begin position="282"/>
        <end position="301"/>
    </location>
</feature>
<feature type="transmembrane region" description="Helical" evidence="17">
    <location>
        <begin position="447"/>
        <end position="468"/>
    </location>
</feature>
<feature type="domain" description="Oligosaccharyl transferase STT3 N-terminal" evidence="18">
    <location>
        <begin position="182"/>
        <end position="451"/>
    </location>
</feature>
<reference evidence="20" key="1">
    <citation type="submission" date="2023-08" db="EMBL/GenBank/DDBJ databases">
        <authorList>
            <person name="Audoor S."/>
            <person name="Bilcke G."/>
        </authorList>
    </citation>
    <scope>NUCLEOTIDE SEQUENCE</scope>
</reference>
<feature type="transmembrane region" description="Helical" evidence="17">
    <location>
        <begin position="209"/>
        <end position="226"/>
    </location>
</feature>
<dbReference type="Pfam" id="PF21436">
    <property type="entry name" value="STT3-PglB_core"/>
    <property type="match status" value="1"/>
</dbReference>
<keyword evidence="9 17" id="KW-0812">Transmembrane</keyword>
<evidence type="ECO:0000256" key="6">
    <source>
        <dbReference type="ARBA" id="ARBA00012605"/>
    </source>
</evidence>
<dbReference type="InterPro" id="IPR048307">
    <property type="entry name" value="STT3_N"/>
</dbReference>
<evidence type="ECO:0000256" key="7">
    <source>
        <dbReference type="ARBA" id="ARBA00022676"/>
    </source>
</evidence>
<dbReference type="GO" id="GO:0046872">
    <property type="term" value="F:metal ion binding"/>
    <property type="evidence" value="ECO:0007669"/>
    <property type="project" value="UniProtKB-KW"/>
</dbReference>
<evidence type="ECO:0000256" key="9">
    <source>
        <dbReference type="ARBA" id="ARBA00022692"/>
    </source>
</evidence>
<feature type="transmembrane region" description="Helical" evidence="17">
    <location>
        <begin position="175"/>
        <end position="197"/>
    </location>
</feature>
<accession>A0AAD2G9M8</accession>
<evidence type="ECO:0000256" key="16">
    <source>
        <dbReference type="SAM" id="MobiDB-lite"/>
    </source>
</evidence>
<dbReference type="GO" id="GO:0004579">
    <property type="term" value="F:dolichyl-diphosphooligosaccharide-protein glycotransferase activity"/>
    <property type="evidence" value="ECO:0007669"/>
    <property type="project" value="UniProtKB-EC"/>
</dbReference>
<dbReference type="InterPro" id="IPR036770">
    <property type="entry name" value="Ankyrin_rpt-contain_sf"/>
</dbReference>
<evidence type="ECO:0000313" key="21">
    <source>
        <dbReference type="Proteomes" id="UP001295423"/>
    </source>
</evidence>
<gene>
    <name evidence="20" type="ORF">CYCCA115_LOCUS22178</name>
</gene>
<evidence type="ECO:0000256" key="1">
    <source>
        <dbReference type="ARBA" id="ARBA00001936"/>
    </source>
</evidence>
<dbReference type="FunFam" id="3.40.50.12610:FF:000003">
    <property type="entry name" value="Oligosaccharyl transferase-like protein"/>
    <property type="match status" value="1"/>
</dbReference>
<comment type="pathway">
    <text evidence="4">Protein modification; protein glycosylation.</text>
</comment>
<keyword evidence="7" id="KW-0328">Glycosyltransferase</keyword>
<dbReference type="SUPFAM" id="SSF48403">
    <property type="entry name" value="Ankyrin repeat"/>
    <property type="match status" value="1"/>
</dbReference>
<dbReference type="GO" id="GO:0016020">
    <property type="term" value="C:membrane"/>
    <property type="evidence" value="ECO:0007669"/>
    <property type="project" value="InterPro"/>
</dbReference>
<feature type="transmembrane region" description="Helical" evidence="17">
    <location>
        <begin position="338"/>
        <end position="360"/>
    </location>
</feature>
<evidence type="ECO:0000256" key="11">
    <source>
        <dbReference type="ARBA" id="ARBA00022842"/>
    </source>
</evidence>
<feature type="compositionally biased region" description="Basic residues" evidence="16">
    <location>
        <begin position="498"/>
        <end position="507"/>
    </location>
</feature>
<dbReference type="AlphaFoldDB" id="A0AAD2G9M8"/>
<evidence type="ECO:0000256" key="8">
    <source>
        <dbReference type="ARBA" id="ARBA00022679"/>
    </source>
</evidence>
<evidence type="ECO:0000256" key="17">
    <source>
        <dbReference type="SAM" id="Phobius"/>
    </source>
</evidence>
<organism evidence="20 21">
    <name type="scientific">Cylindrotheca closterium</name>
    <dbReference type="NCBI Taxonomy" id="2856"/>
    <lineage>
        <taxon>Eukaryota</taxon>
        <taxon>Sar</taxon>
        <taxon>Stramenopiles</taxon>
        <taxon>Ochrophyta</taxon>
        <taxon>Bacillariophyta</taxon>
        <taxon>Bacillariophyceae</taxon>
        <taxon>Bacillariophycidae</taxon>
        <taxon>Bacillariales</taxon>
        <taxon>Bacillariaceae</taxon>
        <taxon>Cylindrotheca</taxon>
    </lineage>
</organism>
<keyword evidence="14" id="KW-0464">Manganese</keyword>
<comment type="cofactor">
    <cofactor evidence="2">
        <name>Mg(2+)</name>
        <dbReference type="ChEBI" id="CHEBI:18420"/>
    </cofactor>
</comment>
<evidence type="ECO:0000256" key="3">
    <source>
        <dbReference type="ARBA" id="ARBA00004127"/>
    </source>
</evidence>
<dbReference type="Gene3D" id="1.25.40.20">
    <property type="entry name" value="Ankyrin repeat-containing domain"/>
    <property type="match status" value="1"/>
</dbReference>
<evidence type="ECO:0000256" key="5">
    <source>
        <dbReference type="ARBA" id="ARBA00010810"/>
    </source>
</evidence>
<keyword evidence="8" id="KW-0808">Transferase</keyword>
<sequence length="945" mass="105479">MAKKAASKSQADEIYSWAWFGIAAYAIGTIIFTAYDIRLAAIKEYGPVIHEFDPYFNFRATEYLFDHGAKKFFQWFDTMVWYPLGRPVGTTIFPGMQFTAVYIKRYLLQSWSLNDICCYMPAWFGAIASVFTGMLAYECALPENSSSNILQWLIDLVKGKRTELKGVKRPMALGYMSPAVECGVFALGMMAIVPAHLMRSVGGGYDNESIAVSAMVITFYCWVRSLRNEQSAWWGALSALAYFYMVAAWGGYIFVVNMVGVHAAGLVAAGRFSNKVYTSYSLFYFIGTALAIQVPVVGWAPLKSLEQLGPCAVFLAYQLLKVCDVIKGKKKMSRTGLLLLRIQVFAAAAALGAVLIMALAPKGYFGPLSSRVRGLFVKHTKTGNPLVDSVAEHQPASSRAYFQYLHHVCSLAPIGFMMVFANLSDASSFLLVWGAAAYFFSHKMVRLILLTAPIASVLGGIAAGRVFAWCIRQFWDTQEKKPSTADSNKTNDGNIGSKRGKNKKGKKTTSTNASSDDFSSLKASWDSAVNSSEGVIVKRSLAAMIVLMGYILAINFASYCWKLSGDLSNPTIIVKARLRDGRIIKVDDYRDAYTWLKDNTPEDSRIMAWWDYGYQITAIANRTTLADGNTWNHEHIALLGKALTTSEEEGYEIARHMADYVLVWGGGGGDDLAKSPHLARIANSVYRNHCPAGDPTCRAFGFVDREGSPSPMMERSLLYRLHGNKVKPDVEADPKKWVEVYRSKYGRVRIYKILGVSQESKEWVASNRKCDTEGSWFCPGTYPPGLQHVLSGKKDFAQLEDFNRGDADEEYQKQYFEALNDPAKAARDARMRERQEITDKKKSGGGKGAKERADELYNKWQDTEDTTLMWNLIASNKVNELEQWLKEEPAIAFMRSKDGRGPMWWAFEQRNEPITKLLMKAGVPHTDRDSKGLTPADLLEGKQNK</sequence>
<dbReference type="InterPro" id="IPR003674">
    <property type="entry name" value="Oligo_trans_STT3"/>
</dbReference>
<feature type="region of interest" description="Disordered" evidence="16">
    <location>
        <begin position="481"/>
        <end position="519"/>
    </location>
</feature>
<evidence type="ECO:0000256" key="10">
    <source>
        <dbReference type="ARBA" id="ARBA00022723"/>
    </source>
</evidence>
<evidence type="ECO:0000256" key="15">
    <source>
        <dbReference type="ARBA" id="ARBA00048829"/>
    </source>
</evidence>
<evidence type="ECO:0000256" key="2">
    <source>
        <dbReference type="ARBA" id="ARBA00001946"/>
    </source>
</evidence>
<evidence type="ECO:0000313" key="20">
    <source>
        <dbReference type="EMBL" id="CAJ1966593.1"/>
    </source>
</evidence>
<comment type="subcellular location">
    <subcellularLocation>
        <location evidence="3">Endomembrane system</location>
        <topology evidence="3">Multi-pass membrane protein</topology>
    </subcellularLocation>
</comment>
<dbReference type="Proteomes" id="UP001295423">
    <property type="component" value="Unassembled WGS sequence"/>
</dbReference>
<feature type="transmembrane region" description="Helical" evidence="17">
    <location>
        <begin position="14"/>
        <end position="35"/>
    </location>
</feature>
<comment type="caution">
    <text evidence="20">The sequence shown here is derived from an EMBL/GenBank/DDBJ whole genome shotgun (WGS) entry which is preliminary data.</text>
</comment>
<feature type="transmembrane region" description="Helical" evidence="17">
    <location>
        <begin position="414"/>
        <end position="440"/>
    </location>
</feature>
<feature type="domain" description="STT3/PglB/AglB core" evidence="19">
    <location>
        <begin position="604"/>
        <end position="660"/>
    </location>
</feature>
<dbReference type="Gene3D" id="3.40.50.12610">
    <property type="match status" value="1"/>
</dbReference>
<keyword evidence="21" id="KW-1185">Reference proteome</keyword>
<dbReference type="GO" id="GO:0012505">
    <property type="term" value="C:endomembrane system"/>
    <property type="evidence" value="ECO:0007669"/>
    <property type="project" value="UniProtKB-SubCell"/>
</dbReference>
<dbReference type="PANTHER" id="PTHR13872">
    <property type="entry name" value="DOLICHYL-DIPHOSPHOOLIGOSACCHARIDE--PROTEIN GLYCOSYLTRANSFERASE SUBUNIT"/>
    <property type="match status" value="1"/>
</dbReference>
<comment type="cofactor">
    <cofactor evidence="1">
        <name>Mn(2+)</name>
        <dbReference type="ChEBI" id="CHEBI:29035"/>
    </cofactor>
</comment>
<dbReference type="EMBL" id="CAKOGP040002302">
    <property type="protein sequence ID" value="CAJ1966593.1"/>
    <property type="molecule type" value="Genomic_DNA"/>
</dbReference>
<evidence type="ECO:0000256" key="4">
    <source>
        <dbReference type="ARBA" id="ARBA00004922"/>
    </source>
</evidence>
<feature type="domain" description="Oligosaccharyl transferase STT3 N-terminal" evidence="18">
    <location>
        <begin position="36"/>
        <end position="136"/>
    </location>
</feature>
<dbReference type="Pfam" id="PF02516">
    <property type="entry name" value="STT3"/>
    <property type="match status" value="2"/>
</dbReference>
<keyword evidence="10" id="KW-0479">Metal-binding</keyword>
<feature type="transmembrane region" description="Helical" evidence="17">
    <location>
        <begin position="246"/>
        <end position="270"/>
    </location>
</feature>